<sequence>MPHSTAHLRERIHIAPIAIVIDESIVPTELRRKDCIRQAILDLRNDFPGIASQMRSPQKDCTIADVRPRNA</sequence>
<dbReference type="EMBL" id="OKRB01000139">
    <property type="protein sequence ID" value="SPE30315.1"/>
    <property type="molecule type" value="Genomic_DNA"/>
</dbReference>
<organism evidence="2 3">
    <name type="scientific">Candidatus Sulfuritelmatomonas gaucii</name>
    <dbReference type="NCBI Taxonomy" id="2043161"/>
    <lineage>
        <taxon>Bacteria</taxon>
        <taxon>Pseudomonadati</taxon>
        <taxon>Acidobacteriota</taxon>
        <taxon>Terriglobia</taxon>
        <taxon>Terriglobales</taxon>
        <taxon>Acidobacteriaceae</taxon>
        <taxon>Candidatus Sulfuritelmatomonas</taxon>
    </lineage>
</organism>
<dbReference type="Proteomes" id="UP000239735">
    <property type="component" value="Unassembled WGS sequence"/>
</dbReference>
<evidence type="ECO:0000256" key="1">
    <source>
        <dbReference type="SAM" id="MobiDB-lite"/>
    </source>
</evidence>
<accession>A0A2N9M4F4</accession>
<evidence type="ECO:0000313" key="2">
    <source>
        <dbReference type="EMBL" id="SPE30315.1"/>
    </source>
</evidence>
<evidence type="ECO:0000313" key="3">
    <source>
        <dbReference type="Proteomes" id="UP000239735"/>
    </source>
</evidence>
<reference evidence="3" key="1">
    <citation type="submission" date="2018-02" db="EMBL/GenBank/DDBJ databases">
        <authorList>
            <person name="Hausmann B."/>
        </authorList>
    </citation>
    <scope>NUCLEOTIDE SEQUENCE [LARGE SCALE GENOMIC DNA]</scope>
    <source>
        <strain evidence="3">Peat soil MAG SbA5</strain>
    </source>
</reference>
<feature type="region of interest" description="Disordered" evidence="1">
    <location>
        <begin position="52"/>
        <end position="71"/>
    </location>
</feature>
<proteinExistence type="predicted"/>
<protein>
    <submittedName>
        <fullName evidence="2">Uncharacterized protein</fullName>
    </submittedName>
</protein>
<name>A0A2N9M4F4_9BACT</name>
<gene>
    <name evidence="2" type="ORF">SBA5_780018</name>
</gene>
<dbReference type="AlphaFoldDB" id="A0A2N9M4F4"/>